<organism evidence="1 2">
    <name type="scientific">Pelagicoccus enzymogenes</name>
    <dbReference type="NCBI Taxonomy" id="2773457"/>
    <lineage>
        <taxon>Bacteria</taxon>
        <taxon>Pseudomonadati</taxon>
        <taxon>Verrucomicrobiota</taxon>
        <taxon>Opitutia</taxon>
        <taxon>Puniceicoccales</taxon>
        <taxon>Pelagicoccaceae</taxon>
        <taxon>Pelagicoccus</taxon>
    </lineage>
</organism>
<protein>
    <submittedName>
        <fullName evidence="1">Uncharacterized protein</fullName>
    </submittedName>
</protein>
<dbReference type="Proteomes" id="UP000622317">
    <property type="component" value="Unassembled WGS sequence"/>
</dbReference>
<dbReference type="AlphaFoldDB" id="A0A927FBN6"/>
<comment type="caution">
    <text evidence="1">The sequence shown here is derived from an EMBL/GenBank/DDBJ whole genome shotgun (WGS) entry which is preliminary data.</text>
</comment>
<dbReference type="InterPro" id="IPR056298">
    <property type="entry name" value="AlkZ-rel"/>
</dbReference>
<dbReference type="EMBL" id="JACYFG010000051">
    <property type="protein sequence ID" value="MBD5782032.1"/>
    <property type="molecule type" value="Genomic_DNA"/>
</dbReference>
<evidence type="ECO:0000313" key="2">
    <source>
        <dbReference type="Proteomes" id="UP000622317"/>
    </source>
</evidence>
<gene>
    <name evidence="1" type="ORF">IEN85_21210</name>
</gene>
<evidence type="ECO:0000313" key="1">
    <source>
        <dbReference type="EMBL" id="MBD5782032.1"/>
    </source>
</evidence>
<proteinExistence type="predicted"/>
<dbReference type="Pfam" id="PF24741">
    <property type="entry name" value="AlkZ-rel"/>
    <property type="match status" value="1"/>
</dbReference>
<dbReference type="RefSeq" id="WP_191619102.1">
    <property type="nucleotide sequence ID" value="NZ_JACYFG010000051.1"/>
</dbReference>
<accession>A0A927FBN6</accession>
<name>A0A927FBN6_9BACT</name>
<keyword evidence="2" id="KW-1185">Reference proteome</keyword>
<sequence>MQTIEEAYDFIQKVGICTIFSESVPGIGSFYDAVDLPDRSGGRTKWGARMEAVWEWKIELPTLYPEDIYYGKIKGGHAALMSMRYFKEVHYPKHAYVVSACKPLAQQVYEIVRLSPGTTAEVRREAMERFGCSKSRFDTALKELQISLNIVRLNEPDLKNDTWVPFEEVYGELELGGGQEDDA</sequence>
<reference evidence="1" key="1">
    <citation type="submission" date="2020-09" db="EMBL/GenBank/DDBJ databases">
        <title>Pelagicoccus enzymogenes sp. nov. with an EPS production, isolated from marine sediment.</title>
        <authorList>
            <person name="Feng X."/>
        </authorList>
    </citation>
    <scope>NUCLEOTIDE SEQUENCE</scope>
    <source>
        <strain evidence="1">NFK12</strain>
    </source>
</reference>